<evidence type="ECO:0000256" key="3">
    <source>
        <dbReference type="ARBA" id="ARBA00022448"/>
    </source>
</evidence>
<organism evidence="15 16">
    <name type="scientific">Shinella curvata</name>
    <dbReference type="NCBI Taxonomy" id="1817964"/>
    <lineage>
        <taxon>Bacteria</taxon>
        <taxon>Pseudomonadati</taxon>
        <taxon>Pseudomonadota</taxon>
        <taxon>Alphaproteobacteria</taxon>
        <taxon>Hyphomicrobiales</taxon>
        <taxon>Rhizobiaceae</taxon>
        <taxon>Shinella</taxon>
    </lineage>
</organism>
<protein>
    <submittedName>
        <fullName evidence="15">TonB-dependent receptor</fullName>
    </submittedName>
</protein>
<dbReference type="InterPro" id="IPR037066">
    <property type="entry name" value="Plug_dom_sf"/>
</dbReference>
<evidence type="ECO:0000256" key="6">
    <source>
        <dbReference type="ARBA" id="ARBA00022692"/>
    </source>
</evidence>
<dbReference type="Gene3D" id="2.170.130.10">
    <property type="entry name" value="TonB-dependent receptor, plug domain"/>
    <property type="match status" value="1"/>
</dbReference>
<keyword evidence="5" id="KW-0410">Iron transport</keyword>
<evidence type="ECO:0000256" key="12">
    <source>
        <dbReference type="PROSITE-ProRule" id="PRU01360"/>
    </source>
</evidence>
<keyword evidence="3 12" id="KW-0813">Transport</keyword>
<comment type="caution">
    <text evidence="15">The sequence shown here is derived from an EMBL/GenBank/DDBJ whole genome shotgun (WGS) entry which is preliminary data.</text>
</comment>
<dbReference type="PROSITE" id="PS51318">
    <property type="entry name" value="TAT"/>
    <property type="match status" value="1"/>
</dbReference>
<keyword evidence="7" id="KW-0408">Iron</keyword>
<evidence type="ECO:0000256" key="7">
    <source>
        <dbReference type="ARBA" id="ARBA00023004"/>
    </source>
</evidence>
<sequence>MSKAMSRRRLVVLLATTILTVGGGDGVGYRAAFAQATAQVYQFNISAKPIRQAINDIVRISGIDVVFPETAIASATGQPVRGSMTASQAISTLLAGSGLRHNFTSANTVAIFDLSQAELGSSGADSTVLEAITVQGQGAVTEGTGSYTAEWMKTANGLALPQRKTPQSTSVITRRLIEDRGMTALRDVMENATGVTVNQAETDRLNFYSRGFEIDSYQYDGVPTTLDATYQYGDGMLDTVIYDHIEIVRGATGLMQNTGEPGASINFIRKRPADEFKGYVSGLAGTNSNYRTEMDVAGPLNSEGTVRGRIVGALQTREDTIDLYKQEKNVLFGIVEADIGDATTITVGANRQETDSTGTTWAGLPAFDSLGNLIDWPKGSTTGTPWSGWNTVATEGFLALDHTFENDWKARFAYNHAQNDFYAPLIIMEGNPDPVTGLGVLGFTTLYDGDRKQDSLSGSLNGEFEAYDRTHEFVVGAFASRTSGRVIERKQVGSEHPIGNIFEWTGDYPEPEWKDEYNNVRDTATRQFGIYGAARLSLTDELSFIGGARINYWDGKLASYWENFDYKHSGVVTPYAGITYDLTDQHTLYASYTNIFKPQTYQDVEGNYLQPAYGHNYEVGIKASLFDDRVNASFAVFQTDQKDVAEYVTWDMDHQRAVYRSIDGTTTRGFEFEVAGEIYDGLNLFAGFTYRDAQDNDGNAVNTFQPRSSLKLGGTYRFPGEWEKLVIGGSMRWQSKTANVAHYLDASQSIEQESYAIFDAMLRYDFDDKTSLNLNVYNIADKRYFRTMGFYNSVFYGEGRSATLSLKRTF</sequence>
<dbReference type="Pfam" id="PF00593">
    <property type="entry name" value="TonB_dep_Rec_b-barrel"/>
    <property type="match status" value="1"/>
</dbReference>
<dbReference type="CDD" id="cd01347">
    <property type="entry name" value="ligand_gated_channel"/>
    <property type="match status" value="1"/>
</dbReference>
<keyword evidence="10 15" id="KW-0675">Receptor</keyword>
<keyword evidence="4 12" id="KW-1134">Transmembrane beta strand</keyword>
<keyword evidence="5" id="KW-0406">Ion transport</keyword>
<dbReference type="PANTHER" id="PTHR32552:SF74">
    <property type="entry name" value="HYDROXAMATE SIDEROPHORE RECEPTOR FHUE"/>
    <property type="match status" value="1"/>
</dbReference>
<dbReference type="PANTHER" id="PTHR32552">
    <property type="entry name" value="FERRICHROME IRON RECEPTOR-RELATED"/>
    <property type="match status" value="1"/>
</dbReference>
<gene>
    <name evidence="15" type="ORF">GB928_011415</name>
</gene>
<dbReference type="EMBL" id="WHSC02000005">
    <property type="protein sequence ID" value="MDO6121791.1"/>
    <property type="molecule type" value="Genomic_DNA"/>
</dbReference>
<evidence type="ECO:0000313" key="15">
    <source>
        <dbReference type="EMBL" id="MDO6121791.1"/>
    </source>
</evidence>
<feature type="domain" description="Secretin/TonB short N-terminal" evidence="14">
    <location>
        <begin position="63"/>
        <end position="114"/>
    </location>
</feature>
<evidence type="ECO:0000256" key="4">
    <source>
        <dbReference type="ARBA" id="ARBA00022452"/>
    </source>
</evidence>
<dbReference type="Pfam" id="PF07715">
    <property type="entry name" value="Plug"/>
    <property type="match status" value="1"/>
</dbReference>
<keyword evidence="9 12" id="KW-0472">Membrane</keyword>
<evidence type="ECO:0000256" key="1">
    <source>
        <dbReference type="ARBA" id="ARBA00004571"/>
    </source>
</evidence>
<evidence type="ECO:0000313" key="16">
    <source>
        <dbReference type="Proteomes" id="UP001177080"/>
    </source>
</evidence>
<keyword evidence="8 13" id="KW-0798">TonB box</keyword>
<dbReference type="Gene3D" id="3.55.50.30">
    <property type="match status" value="1"/>
</dbReference>
<keyword evidence="6 12" id="KW-0812">Transmembrane</keyword>
<comment type="similarity">
    <text evidence="2 12 13">Belongs to the TonB-dependent receptor family.</text>
</comment>
<dbReference type="Proteomes" id="UP001177080">
    <property type="component" value="Unassembled WGS sequence"/>
</dbReference>
<evidence type="ECO:0000256" key="2">
    <source>
        <dbReference type="ARBA" id="ARBA00009810"/>
    </source>
</evidence>
<dbReference type="Gene3D" id="2.40.170.20">
    <property type="entry name" value="TonB-dependent receptor, beta-barrel domain"/>
    <property type="match status" value="1"/>
</dbReference>
<comment type="subcellular location">
    <subcellularLocation>
        <location evidence="1 12">Cell outer membrane</location>
        <topology evidence="1 12">Multi-pass membrane protein</topology>
    </subcellularLocation>
</comment>
<dbReference type="InterPro" id="IPR006311">
    <property type="entry name" value="TAT_signal"/>
</dbReference>
<dbReference type="SUPFAM" id="SSF56935">
    <property type="entry name" value="Porins"/>
    <property type="match status" value="1"/>
</dbReference>
<keyword evidence="16" id="KW-1185">Reference proteome</keyword>
<evidence type="ECO:0000256" key="13">
    <source>
        <dbReference type="RuleBase" id="RU003357"/>
    </source>
</evidence>
<dbReference type="InterPro" id="IPR036942">
    <property type="entry name" value="Beta-barrel_TonB_sf"/>
</dbReference>
<name>A0ABT8XEW8_9HYPH</name>
<evidence type="ECO:0000256" key="11">
    <source>
        <dbReference type="ARBA" id="ARBA00023237"/>
    </source>
</evidence>
<dbReference type="NCBIfam" id="TIGR01783">
    <property type="entry name" value="TonB-siderophor"/>
    <property type="match status" value="1"/>
</dbReference>
<evidence type="ECO:0000256" key="5">
    <source>
        <dbReference type="ARBA" id="ARBA00022496"/>
    </source>
</evidence>
<dbReference type="InterPro" id="IPR039426">
    <property type="entry name" value="TonB-dep_rcpt-like"/>
</dbReference>
<evidence type="ECO:0000259" key="14">
    <source>
        <dbReference type="SMART" id="SM00965"/>
    </source>
</evidence>
<evidence type="ECO:0000256" key="9">
    <source>
        <dbReference type="ARBA" id="ARBA00023136"/>
    </source>
</evidence>
<keyword evidence="11 12" id="KW-0998">Cell outer membrane</keyword>
<dbReference type="PROSITE" id="PS52016">
    <property type="entry name" value="TONB_DEPENDENT_REC_3"/>
    <property type="match status" value="1"/>
</dbReference>
<dbReference type="SMART" id="SM00965">
    <property type="entry name" value="STN"/>
    <property type="match status" value="1"/>
</dbReference>
<accession>A0ABT8XEW8</accession>
<dbReference type="InterPro" id="IPR011662">
    <property type="entry name" value="Secretin/TonB_short_N"/>
</dbReference>
<evidence type="ECO:0000256" key="8">
    <source>
        <dbReference type="ARBA" id="ARBA00023077"/>
    </source>
</evidence>
<dbReference type="InterPro" id="IPR012910">
    <property type="entry name" value="Plug_dom"/>
</dbReference>
<dbReference type="RefSeq" id="WP_244762333.1">
    <property type="nucleotide sequence ID" value="NZ_JALJCJ010000005.1"/>
</dbReference>
<proteinExistence type="inferred from homology"/>
<reference evidence="15" key="1">
    <citation type="submission" date="2022-04" db="EMBL/GenBank/DDBJ databases">
        <title>Shinella lacus sp. nov., a novel member of the genus Shinella from water.</title>
        <authorList>
            <person name="Deng Y."/>
        </authorList>
    </citation>
    <scope>NUCLEOTIDE SEQUENCE</scope>
    <source>
        <strain evidence="15">JCM 31239</strain>
    </source>
</reference>
<dbReference type="InterPro" id="IPR000531">
    <property type="entry name" value="Beta-barrel_TonB"/>
</dbReference>
<evidence type="ECO:0000256" key="10">
    <source>
        <dbReference type="ARBA" id="ARBA00023170"/>
    </source>
</evidence>
<dbReference type="InterPro" id="IPR010105">
    <property type="entry name" value="TonB_sidphr_rcpt"/>
</dbReference>